<reference evidence="3" key="2">
    <citation type="submission" date="2016-04" db="EMBL/GenBank/DDBJ databases">
        <title>First Complete Genome Sequence of a Subdivision 6 Acidobacterium.</title>
        <authorList>
            <person name="Huang S."/>
            <person name="Vieira S."/>
            <person name="Bunk B."/>
            <person name="Riedel T."/>
            <person name="Sproeer C."/>
            <person name="Overmann J."/>
        </authorList>
    </citation>
    <scope>NUCLEOTIDE SEQUENCE [LARGE SCALE GENOMIC DNA]</scope>
    <source>
        <strain evidence="3">DSM 100886 HEG_-6_39</strain>
    </source>
</reference>
<protein>
    <submittedName>
        <fullName evidence="2">Uncharacterized protein</fullName>
    </submittedName>
</protein>
<sequence precursor="true">MPSFARLFATTVLTVAFTAAPFAAPDVSGTYKVTGEIANNDLDATLVLKQDGEVVAGTIDFHGRAKPAPVSGTVKERAITIRFEVQAEAGTYTNTWTGTIGDDGVVKGTVDVENMATGTFTATRQ</sequence>
<evidence type="ECO:0000313" key="2">
    <source>
        <dbReference type="EMBL" id="AMY12098.1"/>
    </source>
</evidence>
<dbReference type="OrthoDB" id="825753at2"/>
<dbReference type="RefSeq" id="WP_110173583.1">
    <property type="nucleotide sequence ID" value="NZ_CP015136.1"/>
</dbReference>
<name>A0A143PV73_LUTPR</name>
<keyword evidence="1" id="KW-0732">Signal</keyword>
<feature type="chain" id="PRO_5007512038" evidence="1">
    <location>
        <begin position="24"/>
        <end position="125"/>
    </location>
</feature>
<accession>A0A143PV73</accession>
<evidence type="ECO:0000256" key="1">
    <source>
        <dbReference type="SAM" id="SignalP"/>
    </source>
</evidence>
<keyword evidence="3" id="KW-1185">Reference proteome</keyword>
<dbReference type="Proteomes" id="UP000076079">
    <property type="component" value="Chromosome"/>
</dbReference>
<dbReference type="EMBL" id="CP015136">
    <property type="protein sequence ID" value="AMY12098.1"/>
    <property type="molecule type" value="Genomic_DNA"/>
</dbReference>
<gene>
    <name evidence="2" type="ORF">LuPra_05370</name>
</gene>
<dbReference type="STRING" id="1855912.LuPra_05370"/>
<reference evidence="2 3" key="1">
    <citation type="journal article" date="2016" name="Genome Announc.">
        <title>First Complete Genome Sequence of a Subdivision 6 Acidobacterium Strain.</title>
        <authorList>
            <person name="Huang S."/>
            <person name="Vieira S."/>
            <person name="Bunk B."/>
            <person name="Riedel T."/>
            <person name="Sproer C."/>
            <person name="Overmann J."/>
        </authorList>
    </citation>
    <scope>NUCLEOTIDE SEQUENCE [LARGE SCALE GENOMIC DNA]</scope>
    <source>
        <strain evidence="3">DSM 100886 HEG_-6_39</strain>
    </source>
</reference>
<evidence type="ECO:0000313" key="3">
    <source>
        <dbReference type="Proteomes" id="UP000076079"/>
    </source>
</evidence>
<proteinExistence type="predicted"/>
<organism evidence="2 3">
    <name type="scientific">Luteitalea pratensis</name>
    <dbReference type="NCBI Taxonomy" id="1855912"/>
    <lineage>
        <taxon>Bacteria</taxon>
        <taxon>Pseudomonadati</taxon>
        <taxon>Acidobacteriota</taxon>
        <taxon>Vicinamibacteria</taxon>
        <taxon>Vicinamibacterales</taxon>
        <taxon>Vicinamibacteraceae</taxon>
        <taxon>Luteitalea</taxon>
    </lineage>
</organism>
<dbReference type="AlphaFoldDB" id="A0A143PV73"/>
<dbReference type="KEGG" id="abac:LuPra_05370"/>
<feature type="signal peptide" evidence="1">
    <location>
        <begin position="1"/>
        <end position="23"/>
    </location>
</feature>